<dbReference type="CDD" id="cd16833">
    <property type="entry name" value="YfiH"/>
    <property type="match status" value="1"/>
</dbReference>
<evidence type="ECO:0000256" key="6">
    <source>
        <dbReference type="ARBA" id="ARBA00022801"/>
    </source>
</evidence>
<gene>
    <name evidence="12" type="ORF">L323_07485</name>
</gene>
<keyword evidence="4" id="KW-0808">Transferase</keyword>
<protein>
    <recommendedName>
        <fullName evidence="11">Purine nucleoside phosphorylase</fullName>
    </recommendedName>
</protein>
<dbReference type="AlphaFoldDB" id="U4R4F0"/>
<evidence type="ECO:0000256" key="2">
    <source>
        <dbReference type="ARBA" id="ARBA00003215"/>
    </source>
</evidence>
<dbReference type="Pfam" id="PF02578">
    <property type="entry name" value="Cu-oxidase_4"/>
    <property type="match status" value="1"/>
</dbReference>
<comment type="similarity">
    <text evidence="3 11">Belongs to the purine nucleoside phosphorylase YfiH/LACC1 family.</text>
</comment>
<evidence type="ECO:0000256" key="8">
    <source>
        <dbReference type="ARBA" id="ARBA00047989"/>
    </source>
</evidence>
<dbReference type="RefSeq" id="WP_020815056.1">
    <property type="nucleotide sequence ID" value="NZ_ATAY01000024.1"/>
</dbReference>
<dbReference type="InterPro" id="IPR003730">
    <property type="entry name" value="Cu_polyphenol_OxRdtase"/>
</dbReference>
<comment type="catalytic activity">
    <reaction evidence="9">
        <text>adenosine + phosphate = alpha-D-ribose 1-phosphate + adenine</text>
        <dbReference type="Rhea" id="RHEA:27642"/>
        <dbReference type="ChEBI" id="CHEBI:16335"/>
        <dbReference type="ChEBI" id="CHEBI:16708"/>
        <dbReference type="ChEBI" id="CHEBI:43474"/>
        <dbReference type="ChEBI" id="CHEBI:57720"/>
        <dbReference type="EC" id="2.4.2.1"/>
    </reaction>
    <physiologicalReaction direction="left-to-right" evidence="9">
        <dbReference type="Rhea" id="RHEA:27643"/>
    </physiologicalReaction>
</comment>
<keyword evidence="7" id="KW-0862">Zinc</keyword>
<dbReference type="PANTHER" id="PTHR30616:SF2">
    <property type="entry name" value="PURINE NUCLEOSIDE PHOSPHORYLASE LACC1"/>
    <property type="match status" value="1"/>
</dbReference>
<proteinExistence type="inferred from homology"/>
<comment type="caution">
    <text evidence="12">The sequence shown here is derived from an EMBL/GenBank/DDBJ whole genome shotgun (WGS) entry which is preliminary data.</text>
</comment>
<reference evidence="12 13" key="1">
    <citation type="journal article" date="2013" name="Genome Announc.">
        <title>Draft Genome Sequence of the Cellulolytic Bacterium Clostridium papyrosolvens C7 (ATCC 700395).</title>
        <authorList>
            <person name="Zepeda V."/>
            <person name="Dassa B."/>
            <person name="Borovok I."/>
            <person name="Lamed R."/>
            <person name="Bayer E.A."/>
            <person name="Cate J.H."/>
        </authorList>
    </citation>
    <scope>NUCLEOTIDE SEQUENCE [LARGE SCALE GENOMIC DNA]</scope>
    <source>
        <strain evidence="12 13">C7</strain>
    </source>
</reference>
<dbReference type="STRING" id="1330534.L323_07485"/>
<dbReference type="EMBL" id="ATAY01000024">
    <property type="protein sequence ID" value="EPR12737.1"/>
    <property type="molecule type" value="Genomic_DNA"/>
</dbReference>
<dbReference type="OrthoDB" id="4279at2"/>
<dbReference type="GO" id="GO:0017061">
    <property type="term" value="F:S-methyl-5-thioadenosine phosphorylase activity"/>
    <property type="evidence" value="ECO:0007669"/>
    <property type="project" value="UniProtKB-EC"/>
</dbReference>
<comment type="catalytic activity">
    <reaction evidence="8">
        <text>adenosine + H2O + H(+) = inosine + NH4(+)</text>
        <dbReference type="Rhea" id="RHEA:24408"/>
        <dbReference type="ChEBI" id="CHEBI:15377"/>
        <dbReference type="ChEBI" id="CHEBI:15378"/>
        <dbReference type="ChEBI" id="CHEBI:16335"/>
        <dbReference type="ChEBI" id="CHEBI:17596"/>
        <dbReference type="ChEBI" id="CHEBI:28938"/>
        <dbReference type="EC" id="3.5.4.4"/>
    </reaction>
    <physiologicalReaction direction="left-to-right" evidence="8">
        <dbReference type="Rhea" id="RHEA:24409"/>
    </physiologicalReaction>
</comment>
<comment type="function">
    <text evidence="2">Purine nucleoside enzyme that catalyzes the phosphorolysis of adenosine and inosine nucleosides, yielding D-ribose 1-phosphate and the respective free bases, adenine and hypoxanthine. Also catalyzes the phosphorolysis of S-methyl-5'-thioadenosine into adenine and S-methyl-5-thio-alpha-D-ribose 1-phosphate. Also has adenosine deaminase activity.</text>
</comment>
<dbReference type="GO" id="GO:0016787">
    <property type="term" value="F:hydrolase activity"/>
    <property type="evidence" value="ECO:0007669"/>
    <property type="project" value="UniProtKB-KW"/>
</dbReference>
<dbReference type="NCBIfam" id="TIGR00726">
    <property type="entry name" value="peptidoglycan editing factor PgeF"/>
    <property type="match status" value="1"/>
</dbReference>
<keyword evidence="6" id="KW-0378">Hydrolase</keyword>
<evidence type="ECO:0000256" key="7">
    <source>
        <dbReference type="ARBA" id="ARBA00022833"/>
    </source>
</evidence>
<comment type="catalytic activity">
    <reaction evidence="10">
        <text>S-methyl-5'-thioadenosine + phosphate = 5-(methylsulfanyl)-alpha-D-ribose 1-phosphate + adenine</text>
        <dbReference type="Rhea" id="RHEA:11852"/>
        <dbReference type="ChEBI" id="CHEBI:16708"/>
        <dbReference type="ChEBI" id="CHEBI:17509"/>
        <dbReference type="ChEBI" id="CHEBI:43474"/>
        <dbReference type="ChEBI" id="CHEBI:58533"/>
        <dbReference type="EC" id="2.4.2.28"/>
    </reaction>
    <physiologicalReaction direction="left-to-right" evidence="10">
        <dbReference type="Rhea" id="RHEA:11853"/>
    </physiologicalReaction>
</comment>
<sequence>MIASNEKITLKQKNDLIYIQFKNLKEYEHILTHCFTTRLGGVSQGAFSSLNLSFTRNDIRENVCENYRRLANAIGVDYNKMVLSNQVHDNKIRLVGVEDIGKGLTLESDIIGFDGLSTNQPGIPLVTFYADCVPVLFLDPVKKAITAVHSGWKSTLKNISYEALVLMKNTYNSNYKDIIVAIGPSICMNCFEVGKEVYDGFKEKFSWCDKYTEYRNGKYYMGLQRIIKHVLMETGVPEKNIMISDVCTKCNTDLFFSFRGDKGKTGGLAAVMMLK</sequence>
<evidence type="ECO:0000256" key="3">
    <source>
        <dbReference type="ARBA" id="ARBA00007353"/>
    </source>
</evidence>
<dbReference type="PANTHER" id="PTHR30616">
    <property type="entry name" value="UNCHARACTERIZED PROTEIN YFIH"/>
    <property type="match status" value="1"/>
</dbReference>
<name>U4R4F0_9FIRM</name>
<evidence type="ECO:0000256" key="4">
    <source>
        <dbReference type="ARBA" id="ARBA00022679"/>
    </source>
</evidence>
<evidence type="ECO:0000313" key="13">
    <source>
        <dbReference type="Proteomes" id="UP000016860"/>
    </source>
</evidence>
<dbReference type="SUPFAM" id="SSF64438">
    <property type="entry name" value="CNF1/YfiH-like putative cysteine hydrolases"/>
    <property type="match status" value="1"/>
</dbReference>
<evidence type="ECO:0000256" key="10">
    <source>
        <dbReference type="ARBA" id="ARBA00049893"/>
    </source>
</evidence>
<evidence type="ECO:0000256" key="9">
    <source>
        <dbReference type="ARBA" id="ARBA00048968"/>
    </source>
</evidence>
<accession>U4R4F0</accession>
<evidence type="ECO:0000256" key="1">
    <source>
        <dbReference type="ARBA" id="ARBA00000553"/>
    </source>
</evidence>
<dbReference type="Gene3D" id="3.60.140.10">
    <property type="entry name" value="CNF1/YfiH-like putative cysteine hydrolases"/>
    <property type="match status" value="1"/>
</dbReference>
<keyword evidence="5" id="KW-0479">Metal-binding</keyword>
<dbReference type="Proteomes" id="UP000016860">
    <property type="component" value="Unassembled WGS sequence"/>
</dbReference>
<dbReference type="GO" id="GO:0005507">
    <property type="term" value="F:copper ion binding"/>
    <property type="evidence" value="ECO:0007669"/>
    <property type="project" value="TreeGrafter"/>
</dbReference>
<evidence type="ECO:0000313" key="12">
    <source>
        <dbReference type="EMBL" id="EPR12737.1"/>
    </source>
</evidence>
<dbReference type="PATRIC" id="fig|1330534.3.peg.1499"/>
<dbReference type="InterPro" id="IPR011324">
    <property type="entry name" value="Cytotoxic_necrot_fac-like_cat"/>
</dbReference>
<comment type="catalytic activity">
    <reaction evidence="1">
        <text>inosine + phosphate = alpha-D-ribose 1-phosphate + hypoxanthine</text>
        <dbReference type="Rhea" id="RHEA:27646"/>
        <dbReference type="ChEBI" id="CHEBI:17368"/>
        <dbReference type="ChEBI" id="CHEBI:17596"/>
        <dbReference type="ChEBI" id="CHEBI:43474"/>
        <dbReference type="ChEBI" id="CHEBI:57720"/>
        <dbReference type="EC" id="2.4.2.1"/>
    </reaction>
    <physiologicalReaction direction="left-to-right" evidence="1">
        <dbReference type="Rhea" id="RHEA:27647"/>
    </physiologicalReaction>
</comment>
<dbReference type="InterPro" id="IPR038371">
    <property type="entry name" value="Cu_polyphenol_OxRdtase_sf"/>
</dbReference>
<evidence type="ECO:0000256" key="11">
    <source>
        <dbReference type="RuleBase" id="RU361274"/>
    </source>
</evidence>
<organism evidence="12 13">
    <name type="scientific">Ruminiclostridium papyrosolvens C7</name>
    <dbReference type="NCBI Taxonomy" id="1330534"/>
    <lineage>
        <taxon>Bacteria</taxon>
        <taxon>Bacillati</taxon>
        <taxon>Bacillota</taxon>
        <taxon>Clostridia</taxon>
        <taxon>Eubacteriales</taxon>
        <taxon>Oscillospiraceae</taxon>
        <taxon>Ruminiclostridium</taxon>
    </lineage>
</organism>
<evidence type="ECO:0000256" key="5">
    <source>
        <dbReference type="ARBA" id="ARBA00022723"/>
    </source>
</evidence>